<comment type="caution">
    <text evidence="5">The sequence shown here is derived from an EMBL/GenBank/DDBJ whole genome shotgun (WGS) entry which is preliminary data.</text>
</comment>
<dbReference type="NCBIfam" id="NF005914">
    <property type="entry name" value="PRK07907.1"/>
    <property type="match status" value="1"/>
</dbReference>
<dbReference type="GO" id="GO:0006508">
    <property type="term" value="P:proteolysis"/>
    <property type="evidence" value="ECO:0007669"/>
    <property type="project" value="UniProtKB-KW"/>
</dbReference>
<dbReference type="PATRIC" id="fig|1395513.3.peg.3199"/>
<evidence type="ECO:0000256" key="3">
    <source>
        <dbReference type="ARBA" id="ARBA00022801"/>
    </source>
</evidence>
<dbReference type="Gene3D" id="3.30.70.360">
    <property type="match status" value="1"/>
</dbReference>
<dbReference type="GO" id="GO:0008233">
    <property type="term" value="F:peptidase activity"/>
    <property type="evidence" value="ECO:0007669"/>
    <property type="project" value="UniProtKB-KW"/>
</dbReference>
<name>V6IVY9_9BACL</name>
<dbReference type="PANTHER" id="PTHR43270">
    <property type="entry name" value="BETA-ALA-HIS DIPEPTIDASE"/>
    <property type="match status" value="1"/>
</dbReference>
<dbReference type="STRING" id="1395513.P343_15725"/>
<feature type="domain" description="Peptidase M20 dimerisation" evidence="4">
    <location>
        <begin position="197"/>
        <end position="352"/>
    </location>
</feature>
<evidence type="ECO:0000256" key="1">
    <source>
        <dbReference type="ARBA" id="ARBA00022670"/>
    </source>
</evidence>
<dbReference type="Pfam" id="PF07687">
    <property type="entry name" value="M20_dimer"/>
    <property type="match status" value="1"/>
</dbReference>
<dbReference type="SUPFAM" id="SSF53187">
    <property type="entry name" value="Zn-dependent exopeptidases"/>
    <property type="match status" value="1"/>
</dbReference>
<gene>
    <name evidence="5" type="ORF">P343_15725</name>
</gene>
<dbReference type="Proteomes" id="UP000018296">
    <property type="component" value="Unassembled WGS sequence"/>
</dbReference>
<evidence type="ECO:0000259" key="4">
    <source>
        <dbReference type="Pfam" id="PF07687"/>
    </source>
</evidence>
<dbReference type="eggNOG" id="COG0624">
    <property type="taxonomic scope" value="Bacteria"/>
</dbReference>
<reference evidence="5 6" key="1">
    <citation type="journal article" date="2013" name="Genome Announc.">
        <title>Genome Sequence of Sporolactobacillus laevolacticus DSM442, an Efficient Polymer-Grade D-Lactate Producer from Agricultural Waste Cottonseed as a Nitrogen Source.</title>
        <authorList>
            <person name="Wang H."/>
            <person name="Wang L."/>
            <person name="Ju J."/>
            <person name="Yu B."/>
            <person name="Ma Y."/>
        </authorList>
    </citation>
    <scope>NUCLEOTIDE SEQUENCE [LARGE SCALE GENOMIC DNA]</scope>
    <source>
        <strain evidence="5 6">DSM 442</strain>
    </source>
</reference>
<organism evidence="5 6">
    <name type="scientific">Sporolactobacillus laevolacticus DSM 442</name>
    <dbReference type="NCBI Taxonomy" id="1395513"/>
    <lineage>
        <taxon>Bacteria</taxon>
        <taxon>Bacillati</taxon>
        <taxon>Bacillota</taxon>
        <taxon>Bacilli</taxon>
        <taxon>Bacillales</taxon>
        <taxon>Sporolactobacillaceae</taxon>
        <taxon>Sporolactobacillus</taxon>
    </lineage>
</organism>
<keyword evidence="2" id="KW-0479">Metal-binding</keyword>
<dbReference type="RefSeq" id="WP_023511359.1">
    <property type="nucleotide sequence ID" value="NZ_AWTC01000019.1"/>
</dbReference>
<protein>
    <submittedName>
        <fullName evidence="5">M20/M25/M40 family peptidase</fullName>
    </submittedName>
</protein>
<evidence type="ECO:0000256" key="2">
    <source>
        <dbReference type="ARBA" id="ARBA00022723"/>
    </source>
</evidence>
<dbReference type="InterPro" id="IPR051458">
    <property type="entry name" value="Cyt/Met_Dipeptidase"/>
</dbReference>
<dbReference type="InterPro" id="IPR011650">
    <property type="entry name" value="Peptidase_M20_dimer"/>
</dbReference>
<keyword evidence="1" id="KW-0645">Protease</keyword>
<keyword evidence="3" id="KW-0378">Hydrolase</keyword>
<dbReference type="Pfam" id="PF01546">
    <property type="entry name" value="Peptidase_M20"/>
    <property type="match status" value="1"/>
</dbReference>
<dbReference type="EMBL" id="AWTC01000019">
    <property type="protein sequence ID" value="EST10661.1"/>
    <property type="molecule type" value="Genomic_DNA"/>
</dbReference>
<evidence type="ECO:0000313" key="6">
    <source>
        <dbReference type="Proteomes" id="UP000018296"/>
    </source>
</evidence>
<dbReference type="OrthoDB" id="9761532at2"/>
<proteinExistence type="predicted"/>
<dbReference type="AlphaFoldDB" id="V6IVY9"/>
<dbReference type="Gene3D" id="3.40.630.10">
    <property type="entry name" value="Zn peptidases"/>
    <property type="match status" value="1"/>
</dbReference>
<dbReference type="GO" id="GO:0046872">
    <property type="term" value="F:metal ion binding"/>
    <property type="evidence" value="ECO:0007669"/>
    <property type="project" value="UniProtKB-KW"/>
</dbReference>
<sequence length="458" mass="50681">MSEQWQTYLAEHQERFLQDYFELLHIPSISADPAYAKDVRAAAEWVGKRLEHAGIEHVKTLETGGHPVIYGDWLHADGLPTVLIYGHFDVQPAEPLELWDSDPFEPVINDGKVYARAASDMKGNLLLPIIASEALLNTDGALPLNIKFLFEGEEEIGSRSLGNFISTHKDLLACDLVVSADSGAGTEEDPSVGTGVRGVFSMQLNVKTADMDMHSGMGGGIAPNAIHELVRILDSMRDEEGRILVDGFYDQVRVLTENEKKQIADFDSFPEGLRESTGFKEFFGEPEYTPMERGVARPTLEINGIWGGYQGAGGKTVIPCDAHAKLTVRLVPDQTPERIQELLEDHIKRHTLRSVDVTVEDAHGTTPYRVPDDNPALKILEKVLSDITGHPVKRQWSGGSVPVTSLFKSELGAESLSLGGSQDDERAHAPNEFYRLSSFKRIQKAYCLFLQELGHFYA</sequence>
<dbReference type="NCBIfam" id="NF006053">
    <property type="entry name" value="PRK08201.1"/>
    <property type="match status" value="1"/>
</dbReference>
<dbReference type="NCBIfam" id="NF006579">
    <property type="entry name" value="PRK09104.1"/>
    <property type="match status" value="1"/>
</dbReference>
<dbReference type="InterPro" id="IPR002933">
    <property type="entry name" value="Peptidase_M20"/>
</dbReference>
<evidence type="ECO:0000313" key="5">
    <source>
        <dbReference type="EMBL" id="EST10661.1"/>
    </source>
</evidence>
<keyword evidence="6" id="KW-1185">Reference proteome</keyword>
<dbReference type="PANTHER" id="PTHR43270:SF12">
    <property type="entry name" value="SUCCINYL-DIAMINOPIMELATE DESUCCINYLASE"/>
    <property type="match status" value="1"/>
</dbReference>
<accession>V6IVY9</accession>